<evidence type="ECO:0000313" key="3">
    <source>
        <dbReference type="Proteomes" id="UP001210865"/>
    </source>
</evidence>
<keyword evidence="3" id="KW-1185">Reference proteome</keyword>
<evidence type="ECO:0000313" key="2">
    <source>
        <dbReference type="EMBL" id="WBO24339.1"/>
    </source>
</evidence>
<dbReference type="EMBL" id="CP115174">
    <property type="protein sequence ID" value="WBO24339.1"/>
    <property type="molecule type" value="Genomic_DNA"/>
</dbReference>
<protein>
    <submittedName>
        <fullName evidence="2">Uncharacterized protein</fullName>
    </submittedName>
</protein>
<accession>A0ABY7NS10</accession>
<evidence type="ECO:0000256" key="1">
    <source>
        <dbReference type="SAM" id="MobiDB-lite"/>
    </source>
</evidence>
<gene>
    <name evidence="2" type="ORF">PBT88_09675</name>
</gene>
<reference evidence="2 3" key="1">
    <citation type="submission" date="2022-12" db="EMBL/GenBank/DDBJ databases">
        <title>Sphingomonas abieness sp. nov., an endophytic bacterium isolated from Abies koreana.</title>
        <authorList>
            <person name="Jiang L."/>
            <person name="Lee J."/>
        </authorList>
    </citation>
    <scope>NUCLEOTIDE SEQUENCE [LARGE SCALE GENOMIC DNA]</scope>
    <source>
        <strain evidence="3">PAMB 00755</strain>
    </source>
</reference>
<dbReference type="RefSeq" id="WP_270078966.1">
    <property type="nucleotide sequence ID" value="NZ_CP115174.1"/>
</dbReference>
<name>A0ABY7NS10_9SPHN</name>
<dbReference type="Proteomes" id="UP001210865">
    <property type="component" value="Chromosome"/>
</dbReference>
<proteinExistence type="predicted"/>
<feature type="region of interest" description="Disordered" evidence="1">
    <location>
        <begin position="1"/>
        <end position="26"/>
    </location>
</feature>
<organism evidence="2 3">
    <name type="scientific">Sphingomonas abietis</name>
    <dbReference type="NCBI Taxonomy" id="3012344"/>
    <lineage>
        <taxon>Bacteria</taxon>
        <taxon>Pseudomonadati</taxon>
        <taxon>Pseudomonadota</taxon>
        <taxon>Alphaproteobacteria</taxon>
        <taxon>Sphingomonadales</taxon>
        <taxon>Sphingomonadaceae</taxon>
        <taxon>Sphingomonas</taxon>
    </lineage>
</organism>
<sequence>MSSRDHPGDSADPANDNGTADSAPADPRILRIAAAIGRQIAREQIRLCRSVNDNDRSTPE</sequence>